<dbReference type="Pfam" id="PF16010">
    <property type="entry name" value="CDH-cyt"/>
    <property type="match status" value="1"/>
</dbReference>
<evidence type="ECO:0000259" key="2">
    <source>
        <dbReference type="Pfam" id="PF16010"/>
    </source>
</evidence>
<accession>A0A1F7ZPJ7</accession>
<evidence type="ECO:0000313" key="4">
    <source>
        <dbReference type="Proteomes" id="UP000179179"/>
    </source>
</evidence>
<protein>
    <recommendedName>
        <fullName evidence="2">Cellobiose dehydrogenase-like cytochrome domain-containing protein</fullName>
    </recommendedName>
</protein>
<dbReference type="InterPro" id="IPR015920">
    <property type="entry name" value="Cellobiose_DH-like_cyt"/>
</dbReference>
<dbReference type="Gene3D" id="2.60.40.1210">
    <property type="entry name" value="Cellobiose dehydrogenase, cytochrome domain"/>
    <property type="match status" value="1"/>
</dbReference>
<feature type="transmembrane region" description="Helical" evidence="1">
    <location>
        <begin position="180"/>
        <end position="201"/>
    </location>
</feature>
<keyword evidence="1" id="KW-0472">Membrane</keyword>
<keyword evidence="4" id="KW-1185">Reference proteome</keyword>
<dbReference type="Proteomes" id="UP000179179">
    <property type="component" value="Unassembled WGS sequence"/>
</dbReference>
<keyword evidence="1" id="KW-1133">Transmembrane helix</keyword>
<evidence type="ECO:0000256" key="1">
    <source>
        <dbReference type="SAM" id="Phobius"/>
    </source>
</evidence>
<dbReference type="PANTHER" id="PTHR47797:SF1">
    <property type="entry name" value="CYTOCHROME B561 DOMAIN-CONTAINING PROTEIN-RELATED"/>
    <property type="match status" value="1"/>
</dbReference>
<dbReference type="CDD" id="cd09630">
    <property type="entry name" value="CDH_like_cytochrome"/>
    <property type="match status" value="1"/>
</dbReference>
<dbReference type="EMBL" id="LYCR01000114">
    <property type="protein sequence ID" value="OGM41357.1"/>
    <property type="molecule type" value="Genomic_DNA"/>
</dbReference>
<evidence type="ECO:0000313" key="3">
    <source>
        <dbReference type="EMBL" id="OGM41357.1"/>
    </source>
</evidence>
<dbReference type="AlphaFoldDB" id="A0A1F7ZPJ7"/>
<feature type="transmembrane region" description="Helical" evidence="1">
    <location>
        <begin position="145"/>
        <end position="168"/>
    </location>
</feature>
<dbReference type="RefSeq" id="XP_022385074.1">
    <property type="nucleotide sequence ID" value="XM_022537045.1"/>
</dbReference>
<comment type="caution">
    <text evidence="3">The sequence shown here is derived from an EMBL/GenBank/DDBJ whole genome shotgun (WGS) entry which is preliminary data.</text>
</comment>
<gene>
    <name evidence="3" type="ORF">ABOM_009917</name>
</gene>
<feature type="transmembrane region" description="Helical" evidence="1">
    <location>
        <begin position="242"/>
        <end position="260"/>
    </location>
</feature>
<sequence length="262" mass="27937">MARTNMFILYSAFSSNVNLSPRSGQGHFPPVPKLDARVSLLDGSGIQNGMMTANALCENCNDWQGGSMDPKSSSIQWIYAYKEGLLLDSDNTTELIQKHDGYGGANTDLSHAKTASTNPCLTYNPATGLSNTTLSTGSTTGPDMLIAHGFIVAITFVLLFPSFALAAPRPYAISIRKVRAPLQILALALVIAGMGVGLLLAVNNNLTTNSHTIIGIIIVVLLTLFQPVMAARVSFLTHIAGWAVRWSFLALSTGVVVSAWRV</sequence>
<keyword evidence="1" id="KW-0812">Transmembrane</keyword>
<dbReference type="OrthoDB" id="19261at2759"/>
<dbReference type="GeneID" id="34453307"/>
<name>A0A1F7ZPJ7_9EURO</name>
<dbReference type="SUPFAM" id="SSF49344">
    <property type="entry name" value="CBD9-like"/>
    <property type="match status" value="1"/>
</dbReference>
<feature type="domain" description="Cellobiose dehydrogenase-like cytochrome" evidence="2">
    <location>
        <begin position="1"/>
        <end position="116"/>
    </location>
</feature>
<dbReference type="STRING" id="109264.A0A1F7ZPJ7"/>
<proteinExistence type="predicted"/>
<dbReference type="PANTHER" id="PTHR47797">
    <property type="entry name" value="DEHYDROGENASE, PUTATIVE (AFU_ORTHOLOGUE AFUA_8G05805)-RELATED"/>
    <property type="match status" value="1"/>
</dbReference>
<reference evidence="3 4" key="1">
    <citation type="journal article" date="2016" name="Genome Biol. Evol.">
        <title>Draft genome sequence of an aflatoxigenic Aspergillus species, A. bombycis.</title>
        <authorList>
            <person name="Moore G.G."/>
            <person name="Mack B.M."/>
            <person name="Beltz S.B."/>
            <person name="Gilbert M.K."/>
        </authorList>
    </citation>
    <scope>NUCLEOTIDE SEQUENCE [LARGE SCALE GENOMIC DNA]</scope>
    <source>
        <strain evidence="4">NRRL 26010</strain>
    </source>
</reference>
<feature type="transmembrane region" description="Helical" evidence="1">
    <location>
        <begin position="213"/>
        <end position="235"/>
    </location>
</feature>
<organism evidence="3 4">
    <name type="scientific">Aspergillus bombycis</name>
    <dbReference type="NCBI Taxonomy" id="109264"/>
    <lineage>
        <taxon>Eukaryota</taxon>
        <taxon>Fungi</taxon>
        <taxon>Dikarya</taxon>
        <taxon>Ascomycota</taxon>
        <taxon>Pezizomycotina</taxon>
        <taxon>Eurotiomycetes</taxon>
        <taxon>Eurotiomycetidae</taxon>
        <taxon>Eurotiales</taxon>
        <taxon>Aspergillaceae</taxon>
        <taxon>Aspergillus</taxon>
    </lineage>
</organism>